<dbReference type="CDD" id="cd02440">
    <property type="entry name" value="AdoMet_MTases"/>
    <property type="match status" value="1"/>
</dbReference>
<dbReference type="InterPro" id="IPR004556">
    <property type="entry name" value="HemK-like"/>
</dbReference>
<feature type="domain" description="Release factor glutamine methyltransferase N-terminal" evidence="7">
    <location>
        <begin position="20"/>
        <end position="89"/>
    </location>
</feature>
<dbReference type="Gene3D" id="3.40.50.150">
    <property type="entry name" value="Vaccinia Virus protein VP39"/>
    <property type="match status" value="1"/>
</dbReference>
<evidence type="ECO:0000313" key="9">
    <source>
        <dbReference type="Proteomes" id="UP000256388"/>
    </source>
</evidence>
<keyword evidence="9" id="KW-1185">Reference proteome</keyword>
<dbReference type="InterPro" id="IPR029063">
    <property type="entry name" value="SAM-dependent_MTases_sf"/>
</dbReference>
<name>A0A3E0AHC8_9CHLR</name>
<comment type="caution">
    <text evidence="8">The sequence shown here is derived from an EMBL/GenBank/DDBJ whole genome shotgun (WGS) entry which is preliminary data.</text>
</comment>
<dbReference type="AlphaFoldDB" id="A0A3E0AHC8"/>
<proteinExistence type="predicted"/>
<dbReference type="InterPro" id="IPR050320">
    <property type="entry name" value="N5-glutamine_MTase"/>
</dbReference>
<accession>A0A3E0AHC8</accession>
<dbReference type="Pfam" id="PF05175">
    <property type="entry name" value="MTS"/>
    <property type="match status" value="1"/>
</dbReference>
<dbReference type="Gene3D" id="1.10.8.10">
    <property type="entry name" value="DNA helicase RuvA subunit, C-terminal domain"/>
    <property type="match status" value="1"/>
</dbReference>
<sequence length="298" mass="33021">MKRSDYPKLSNPPGSRKLGDWLVDARRALSALPDEPISSLYALAAHTLQQPAYWPQAHPEYDLNPEQVETLEHQLQQLLTGEPLPYLLGNQAFYGLDFSVNKNVLIPRPETELLVETALRWLAKHPRARLAADVGTGSGCIALSIAKHSSQVKFIATDLSFFSLLVAHTNRTRHALEKQVGLVQCDLLASLGGPFDLVCANLPYIPSEKIETLDVARHEPLAALDGGPDGLRLIDRLLGQLKSRLNPDAVILLEMEYSQTEPINTLINRHFPQASVTIMPDLNRLPRLAIIETESKKA</sequence>
<dbReference type="PANTHER" id="PTHR18895:SF74">
    <property type="entry name" value="MTRF1L RELEASE FACTOR GLUTAMINE METHYLTRANSFERASE"/>
    <property type="match status" value="1"/>
</dbReference>
<dbReference type="EMBL" id="QUMS01000001">
    <property type="protein sequence ID" value="REG11068.1"/>
    <property type="molecule type" value="Genomic_DNA"/>
</dbReference>
<reference evidence="8 9" key="1">
    <citation type="submission" date="2018-08" db="EMBL/GenBank/DDBJ databases">
        <title>Genomic Encyclopedia of Type Strains, Phase IV (KMG-IV): sequencing the most valuable type-strain genomes for metagenomic binning, comparative biology and taxonomic classification.</title>
        <authorList>
            <person name="Goeker M."/>
        </authorList>
    </citation>
    <scope>NUCLEOTIDE SEQUENCE [LARGE SCALE GENOMIC DNA]</scope>
    <source>
        <strain evidence="8 9">DSM 23923</strain>
    </source>
</reference>
<dbReference type="Pfam" id="PF17827">
    <property type="entry name" value="PrmC_N"/>
    <property type="match status" value="1"/>
</dbReference>
<dbReference type="OrthoDB" id="9800643at2"/>
<dbReference type="GO" id="GO:0102559">
    <property type="term" value="F:peptide chain release factor N(5)-glutamine methyltransferase activity"/>
    <property type="evidence" value="ECO:0007669"/>
    <property type="project" value="UniProtKB-EC"/>
</dbReference>
<keyword evidence="4" id="KW-0949">S-adenosyl-L-methionine</keyword>
<dbReference type="Proteomes" id="UP000256388">
    <property type="component" value="Unassembled WGS sequence"/>
</dbReference>
<evidence type="ECO:0000259" key="7">
    <source>
        <dbReference type="Pfam" id="PF17827"/>
    </source>
</evidence>
<evidence type="ECO:0000259" key="6">
    <source>
        <dbReference type="Pfam" id="PF05175"/>
    </source>
</evidence>
<evidence type="ECO:0000313" key="8">
    <source>
        <dbReference type="EMBL" id="REG11068.1"/>
    </source>
</evidence>
<dbReference type="SUPFAM" id="SSF53335">
    <property type="entry name" value="S-adenosyl-L-methionine-dependent methyltransferases"/>
    <property type="match status" value="1"/>
</dbReference>
<protein>
    <recommendedName>
        <fullName evidence="1">peptide chain release factor N(5)-glutamine methyltransferase</fullName>
        <ecNumber evidence="1">2.1.1.297</ecNumber>
    </recommendedName>
</protein>
<gene>
    <name evidence="8" type="ORF">DFR64_0941</name>
</gene>
<evidence type="ECO:0000256" key="5">
    <source>
        <dbReference type="ARBA" id="ARBA00048391"/>
    </source>
</evidence>
<evidence type="ECO:0000256" key="2">
    <source>
        <dbReference type="ARBA" id="ARBA00022603"/>
    </source>
</evidence>
<keyword evidence="2 8" id="KW-0489">Methyltransferase</keyword>
<evidence type="ECO:0000256" key="3">
    <source>
        <dbReference type="ARBA" id="ARBA00022679"/>
    </source>
</evidence>
<dbReference type="InterPro" id="IPR040758">
    <property type="entry name" value="PrmC_N"/>
</dbReference>
<dbReference type="NCBIfam" id="TIGR03534">
    <property type="entry name" value="RF_mod_PrmC"/>
    <property type="match status" value="1"/>
</dbReference>
<dbReference type="RefSeq" id="WP_116224212.1">
    <property type="nucleotide sequence ID" value="NZ_AP018437.1"/>
</dbReference>
<dbReference type="NCBIfam" id="TIGR00536">
    <property type="entry name" value="hemK_fam"/>
    <property type="match status" value="1"/>
</dbReference>
<dbReference type="GO" id="GO:0032259">
    <property type="term" value="P:methylation"/>
    <property type="evidence" value="ECO:0007669"/>
    <property type="project" value="UniProtKB-KW"/>
</dbReference>
<organism evidence="8 9">
    <name type="scientific">Pelolinea submarina</name>
    <dbReference type="NCBI Taxonomy" id="913107"/>
    <lineage>
        <taxon>Bacteria</taxon>
        <taxon>Bacillati</taxon>
        <taxon>Chloroflexota</taxon>
        <taxon>Anaerolineae</taxon>
        <taxon>Anaerolineales</taxon>
        <taxon>Anaerolineaceae</taxon>
        <taxon>Pelolinea</taxon>
    </lineage>
</organism>
<dbReference type="InterPro" id="IPR007848">
    <property type="entry name" value="Small_mtfrase_dom"/>
</dbReference>
<dbReference type="PANTHER" id="PTHR18895">
    <property type="entry name" value="HEMK METHYLTRANSFERASE"/>
    <property type="match status" value="1"/>
</dbReference>
<keyword evidence="3 8" id="KW-0808">Transferase</keyword>
<feature type="domain" description="Methyltransferase small" evidence="6">
    <location>
        <begin position="122"/>
        <end position="207"/>
    </location>
</feature>
<evidence type="ECO:0000256" key="1">
    <source>
        <dbReference type="ARBA" id="ARBA00012771"/>
    </source>
</evidence>
<dbReference type="InterPro" id="IPR019874">
    <property type="entry name" value="RF_methyltr_PrmC"/>
</dbReference>
<dbReference type="EC" id="2.1.1.297" evidence="1"/>
<evidence type="ECO:0000256" key="4">
    <source>
        <dbReference type="ARBA" id="ARBA00022691"/>
    </source>
</evidence>
<comment type="catalytic activity">
    <reaction evidence="5">
        <text>L-glutaminyl-[peptide chain release factor] + S-adenosyl-L-methionine = N(5)-methyl-L-glutaminyl-[peptide chain release factor] + S-adenosyl-L-homocysteine + H(+)</text>
        <dbReference type="Rhea" id="RHEA:42896"/>
        <dbReference type="Rhea" id="RHEA-COMP:10271"/>
        <dbReference type="Rhea" id="RHEA-COMP:10272"/>
        <dbReference type="ChEBI" id="CHEBI:15378"/>
        <dbReference type="ChEBI" id="CHEBI:30011"/>
        <dbReference type="ChEBI" id="CHEBI:57856"/>
        <dbReference type="ChEBI" id="CHEBI:59789"/>
        <dbReference type="ChEBI" id="CHEBI:61891"/>
        <dbReference type="EC" id="2.1.1.297"/>
    </reaction>
</comment>